<feature type="compositionally biased region" description="Basic residues" evidence="1">
    <location>
        <begin position="122"/>
        <end position="134"/>
    </location>
</feature>
<organism evidence="2 3">
    <name type="scientific">Sphagnum jensenii</name>
    <dbReference type="NCBI Taxonomy" id="128206"/>
    <lineage>
        <taxon>Eukaryota</taxon>
        <taxon>Viridiplantae</taxon>
        <taxon>Streptophyta</taxon>
        <taxon>Embryophyta</taxon>
        <taxon>Bryophyta</taxon>
        <taxon>Sphagnophytina</taxon>
        <taxon>Sphagnopsida</taxon>
        <taxon>Sphagnales</taxon>
        <taxon>Sphagnaceae</taxon>
        <taxon>Sphagnum</taxon>
    </lineage>
</organism>
<feature type="region of interest" description="Disordered" evidence="1">
    <location>
        <begin position="93"/>
        <end position="134"/>
    </location>
</feature>
<keyword evidence="3" id="KW-1185">Reference proteome</keyword>
<sequence length="134" mass="15471">MHAQIASRDDNCTWIRQFQHSVYSHLRDIHLPTIELKKAYVKGNLSVPEWRIIDRFSISSLPRSSTPSLKFGMLDLCYRIQGPRGVVSQMQFDGAHRQGEHAKGRREDKHGRTRLAPLKSRGLAHTHTHTHTLR</sequence>
<evidence type="ECO:0000313" key="2">
    <source>
        <dbReference type="EMBL" id="CAK9278775.1"/>
    </source>
</evidence>
<accession>A0ABP0XJU5</accession>
<dbReference type="EMBL" id="OZ020104">
    <property type="protein sequence ID" value="CAK9278775.1"/>
    <property type="molecule type" value="Genomic_DNA"/>
</dbReference>
<gene>
    <name evidence="2" type="ORF">CSSPJE1EN1_LOCUS24253</name>
</gene>
<evidence type="ECO:0000313" key="3">
    <source>
        <dbReference type="Proteomes" id="UP001497444"/>
    </source>
</evidence>
<name>A0ABP0XJU5_9BRYO</name>
<dbReference type="Proteomes" id="UP001497444">
    <property type="component" value="Chromosome 9"/>
</dbReference>
<proteinExistence type="predicted"/>
<protein>
    <submittedName>
        <fullName evidence="2">Uncharacterized protein</fullName>
    </submittedName>
</protein>
<evidence type="ECO:0000256" key="1">
    <source>
        <dbReference type="SAM" id="MobiDB-lite"/>
    </source>
</evidence>
<feature type="compositionally biased region" description="Basic and acidic residues" evidence="1">
    <location>
        <begin position="94"/>
        <end position="110"/>
    </location>
</feature>
<reference evidence="2" key="1">
    <citation type="submission" date="2024-02" db="EMBL/GenBank/DDBJ databases">
        <authorList>
            <consortium name="ELIXIR-Norway"/>
            <consortium name="Elixir Norway"/>
        </authorList>
    </citation>
    <scope>NUCLEOTIDE SEQUENCE</scope>
</reference>